<evidence type="ECO:0000259" key="2">
    <source>
        <dbReference type="PROSITE" id="PS50994"/>
    </source>
</evidence>
<dbReference type="InterPro" id="IPR041588">
    <property type="entry name" value="Integrase_H2C2"/>
</dbReference>
<sequence length="759" mass="87407">ALKWRVLMERIEELGVVRIPRYALVDRNEIVSVELHGFSDSSLILYCGVVYLRVITRSHAKAFFWTSKTKVAPLKKTSIPRLELLACLLLTKLISNVDVALCERLKINRIVCWSDSTVSLCWIRGKEKTWKAWVENRVVKIRKVVSRESWFHVAGTENPADAPTRPVEDFSALFQDKWLSGPSFLSNLDIDYDKRRDNKTEIPIDAQVELRRTDVNVMTVTSDKKVSLSDVIDFSRHGSLRKLVTVVAFVLRFKNNFLAKKYKHDKVLTELTAEETTNALSMILRDEQERMTNQPNFEKTKSNLNVYKDDEGYHRVKSRFNESSLPTKKNPLLLPESTDFTKLLIKDTHEKCLHFGIETTLAKIRERYWIIRGRKAVKNVLRKCVSCKRFQGRTMKPPESPELPEFRVNYNNHPFSSTGLDFAGPLFVKNKGLPSSKVYILLFTCASSRAIHLELTPDMKSPAFIRGFQRFASRRGTPDEIINDNAKTFKSKEVKRLMTRLNVRQRFILPASPWWGGFYERLVRSVKTALKKILKKALLTFEELQTVLSEIEATINQRPLCYTSDDEIGNTITPNHLMYGRQLNTTPSFNVFNTLTTPDDCTRRARHLMNLVKHFQKCFKSTYLNELKQKHSYDKTRTSELKLTLNDVVLIRDDTPTPRTQWRMGKVESLVIGADGKIRGARLKVNTTNGTSTIHRPLQKIIPFEIADDTPTDDDPADNPLKPSSSGSARGYEQTVRSRIRRRAAIEGQNLRRARDLDR</sequence>
<dbReference type="PROSITE" id="PS50994">
    <property type="entry name" value="INTEGRASE"/>
    <property type="match status" value="1"/>
</dbReference>
<organism evidence="3">
    <name type="scientific">Clytia hemisphaerica</name>
    <dbReference type="NCBI Taxonomy" id="252671"/>
    <lineage>
        <taxon>Eukaryota</taxon>
        <taxon>Metazoa</taxon>
        <taxon>Cnidaria</taxon>
        <taxon>Hydrozoa</taxon>
        <taxon>Hydroidolina</taxon>
        <taxon>Leptothecata</taxon>
        <taxon>Obeliida</taxon>
        <taxon>Clytiidae</taxon>
        <taxon>Clytia</taxon>
    </lineage>
</organism>
<feature type="non-terminal residue" evidence="3">
    <location>
        <position position="1"/>
    </location>
</feature>
<dbReference type="GO" id="GO:0003676">
    <property type="term" value="F:nucleic acid binding"/>
    <property type="evidence" value="ECO:0007669"/>
    <property type="project" value="InterPro"/>
</dbReference>
<evidence type="ECO:0000256" key="1">
    <source>
        <dbReference type="SAM" id="MobiDB-lite"/>
    </source>
</evidence>
<evidence type="ECO:0000313" key="3">
    <source>
        <dbReference type="EMBL" id="JAC85069.1"/>
    </source>
</evidence>
<dbReference type="InterPro" id="IPR012337">
    <property type="entry name" value="RNaseH-like_sf"/>
</dbReference>
<feature type="compositionally biased region" description="Acidic residues" evidence="1">
    <location>
        <begin position="707"/>
        <end position="717"/>
    </location>
</feature>
<proteinExistence type="evidence at transcript level"/>
<reference evidence="3" key="1">
    <citation type="journal article" date="2014" name="PLoS Genet.">
        <title>Differential Responses to Wnt and PCP Disruption Predict Expression and Developmental Function of Conserved and Novel Genes in a Cnidarian.</title>
        <authorList>
            <person name="Lapebie P."/>
            <person name="Ruggiero A."/>
            <person name="Barreau C."/>
            <person name="Chevalier S."/>
            <person name="Chang P."/>
            <person name="Dru P."/>
            <person name="Houliston E."/>
            <person name="Momose T."/>
        </authorList>
    </citation>
    <scope>NUCLEOTIDE SEQUENCE</scope>
</reference>
<dbReference type="AlphaFoldDB" id="A0A069DUV2"/>
<dbReference type="Pfam" id="PF18701">
    <property type="entry name" value="DUF5641"/>
    <property type="match status" value="1"/>
</dbReference>
<feature type="domain" description="Integrase catalytic" evidence="2">
    <location>
        <begin position="410"/>
        <end position="582"/>
    </location>
</feature>
<accession>A0A069DUV2</accession>
<dbReference type="InterPro" id="IPR008042">
    <property type="entry name" value="Retrotrans_Pao"/>
</dbReference>
<protein>
    <submittedName>
        <fullName evidence="3">Thioredoxin domain containing protein</fullName>
    </submittedName>
</protein>
<dbReference type="Pfam" id="PF05380">
    <property type="entry name" value="Peptidase_A17"/>
    <property type="match status" value="1"/>
</dbReference>
<dbReference type="InterPro" id="IPR040676">
    <property type="entry name" value="DUF5641"/>
</dbReference>
<name>A0A069DUV2_9CNID</name>
<dbReference type="PANTHER" id="PTHR47331">
    <property type="entry name" value="PHD-TYPE DOMAIN-CONTAINING PROTEIN"/>
    <property type="match status" value="1"/>
</dbReference>
<dbReference type="InterPro" id="IPR001584">
    <property type="entry name" value="Integrase_cat-core"/>
</dbReference>
<dbReference type="Gene3D" id="1.10.340.70">
    <property type="match status" value="1"/>
</dbReference>
<feature type="region of interest" description="Disordered" evidence="1">
    <location>
        <begin position="707"/>
        <end position="759"/>
    </location>
</feature>
<dbReference type="EMBL" id="GBGP01000115">
    <property type="protein sequence ID" value="JAC85069.1"/>
    <property type="molecule type" value="mRNA"/>
</dbReference>
<dbReference type="Gene3D" id="3.30.420.10">
    <property type="entry name" value="Ribonuclease H-like superfamily/Ribonuclease H"/>
    <property type="match status" value="1"/>
</dbReference>
<dbReference type="InterPro" id="IPR036397">
    <property type="entry name" value="RNaseH_sf"/>
</dbReference>
<dbReference type="SUPFAM" id="SSF53098">
    <property type="entry name" value="Ribonuclease H-like"/>
    <property type="match status" value="1"/>
</dbReference>
<dbReference type="GO" id="GO:0015074">
    <property type="term" value="P:DNA integration"/>
    <property type="evidence" value="ECO:0007669"/>
    <property type="project" value="InterPro"/>
</dbReference>
<dbReference type="Pfam" id="PF17921">
    <property type="entry name" value="Integrase_H2C2"/>
    <property type="match status" value="1"/>
</dbReference>